<reference evidence="4 11" key="5">
    <citation type="submission" date="2016-12" db="EMBL/GenBank/DDBJ databases">
        <title>Genome Sequences of Twelve Sporeforming Bacillus Species Isolated from Foods.</title>
        <authorList>
            <person name="De Jong A."/>
            <person name="Holsappel S."/>
            <person name="Kuipers O.P."/>
        </authorList>
    </citation>
    <scope>NUCLEOTIDE SEQUENCE [LARGE SCALE GENOMIC DNA]</scope>
    <source>
        <strain evidence="4 11">S3E15</strain>
    </source>
</reference>
<sequence>MESKVERYVENYVVSKNTMALLPVVLGEKKVVTRIVEMEDSFFVFQKPLDIIERSCRKHGSSFFGRKEGTKELTRITHKAPIAISPTDQLYFFPTYSYSRKECAWLSHFHIEDNKELKDGNLIIRFINGFAVKLEMSKSSFENQQNRTAKLRTEYEDRKKKQGNPCFKEIDKNEESKLTPAYEKVYFVKEGEV</sequence>
<dbReference type="EMBL" id="MKZQ01000018">
    <property type="protein sequence ID" value="PJN71923.1"/>
    <property type="molecule type" value="Genomic_DNA"/>
</dbReference>
<evidence type="ECO:0000313" key="12">
    <source>
        <dbReference type="Proteomes" id="UP000236165"/>
    </source>
</evidence>
<evidence type="ECO:0000256" key="1">
    <source>
        <dbReference type="SAM" id="MobiDB-lite"/>
    </source>
</evidence>
<dbReference type="Proteomes" id="UP000194131">
    <property type="component" value="Unassembled WGS sequence"/>
</dbReference>
<feature type="region of interest" description="Disordered" evidence="1">
    <location>
        <begin position="145"/>
        <end position="168"/>
    </location>
</feature>
<name>A0A084J4N2_BACMY</name>
<evidence type="ECO:0000313" key="4">
    <source>
        <dbReference type="EMBL" id="OSX91692.1"/>
    </source>
</evidence>
<dbReference type="OMA" id="GITHKAP"/>
<evidence type="ECO:0000313" key="6">
    <source>
        <dbReference type="EMBL" id="QQA17069.1"/>
    </source>
</evidence>
<evidence type="ECO:0000313" key="8">
    <source>
        <dbReference type="EMBL" id="VXC18994.1"/>
    </source>
</evidence>
<dbReference type="InterPro" id="IPR010461">
    <property type="entry name" value="ComK"/>
</dbReference>
<reference evidence="3" key="2">
    <citation type="submission" date="2016-01" db="EMBL/GenBank/DDBJ databases">
        <authorList>
            <person name="Van Zyl L.J."/>
            <person name="Matobola R."/>
            <person name="Klein T."/>
            <person name="Biteghe F.A."/>
            <person name="Kirby B."/>
            <person name="Trindade M.I."/>
        </authorList>
    </citation>
    <scope>NUCLEOTIDE SEQUENCE</scope>
    <source>
        <strain evidence="3">PE8-15</strain>
    </source>
</reference>
<dbReference type="Proteomes" id="UP000065797">
    <property type="component" value="Unassembled WGS sequence"/>
</dbReference>
<dbReference type="EMBL" id="AHEV01000023">
    <property type="protein sequence ID" value="EJR37363.1"/>
    <property type="molecule type" value="Genomic_DNA"/>
</dbReference>
<reference evidence="6 15" key="8">
    <citation type="submission" date="2020-12" db="EMBL/GenBank/DDBJ databases">
        <title>FDA dAtabase for Regulatory Grade micrObial Sequences (FDA-ARGOS): Supporting development and validation of Infectious Disease Dx tests.</title>
        <authorList>
            <person name="Nelson B."/>
            <person name="Plummer A."/>
            <person name="Tallon L."/>
            <person name="Sadzewicz L."/>
            <person name="Zhao X."/>
            <person name="Boylan J."/>
            <person name="Ott S."/>
            <person name="Bowen H."/>
            <person name="Vavikolanu K."/>
            <person name="Mehta A."/>
            <person name="Aluvathingal J."/>
            <person name="Nadendla S."/>
            <person name="Myers T."/>
            <person name="Yan Y."/>
            <person name="Sichtig H."/>
        </authorList>
    </citation>
    <scope>NUCLEOTIDE SEQUENCE [LARGE SCALE GENOMIC DNA]</scope>
    <source>
        <strain evidence="6 15">FDAARGOS_924</strain>
    </source>
</reference>
<dbReference type="EMBL" id="CABWMC010000023">
    <property type="protein sequence ID" value="VXC18994.1"/>
    <property type="molecule type" value="Genomic_DNA"/>
</dbReference>
<evidence type="ECO:0000313" key="13">
    <source>
        <dbReference type="Proteomes" id="UP000256530"/>
    </source>
</evidence>
<reference evidence="5 12" key="4">
    <citation type="submission" date="2016-10" db="EMBL/GenBank/DDBJ databases">
        <title>Genome Sequence of Bacillus weihenstephanensis GM6LP.</title>
        <authorList>
            <person name="Poehlein A."/>
            <person name="Wemheuer F."/>
            <person name="Hollensteiner J."/>
            <person name="Wemheuer B."/>
        </authorList>
    </citation>
    <scope>NUCLEOTIDE SEQUENCE [LARGE SCALE GENOMIC DNA]</scope>
    <source>
        <strain evidence="5 12">GM6LP</strain>
    </source>
</reference>
<accession>A0A0B5SDY9</accession>
<organism evidence="8 14">
    <name type="scientific">Bacillus mycoides</name>
    <dbReference type="NCBI Taxonomy" id="1405"/>
    <lineage>
        <taxon>Bacteria</taxon>
        <taxon>Bacillati</taxon>
        <taxon>Bacillota</taxon>
        <taxon>Bacilli</taxon>
        <taxon>Bacillales</taxon>
        <taxon>Bacillaceae</taxon>
        <taxon>Bacillus</taxon>
        <taxon>Bacillus cereus group</taxon>
    </lineage>
</organism>
<dbReference type="EMBL" id="CP065877">
    <property type="protein sequence ID" value="QQA17069.1"/>
    <property type="molecule type" value="Genomic_DNA"/>
</dbReference>
<evidence type="ECO:0000313" key="15">
    <source>
        <dbReference type="Proteomes" id="UP000596196"/>
    </source>
</evidence>
<evidence type="ECO:0000313" key="5">
    <source>
        <dbReference type="EMBL" id="PJN71923.1"/>
    </source>
</evidence>
<evidence type="ECO:0000313" key="2">
    <source>
        <dbReference type="EMBL" id="EJR37363.1"/>
    </source>
</evidence>
<dbReference type="RefSeq" id="WP_002011279.1">
    <property type="nucleotide sequence ID" value="NZ_CM000719.1"/>
</dbReference>
<dbReference type="EMBL" id="MRWU01000010">
    <property type="protein sequence ID" value="OSX91692.1"/>
    <property type="molecule type" value="Genomic_DNA"/>
</dbReference>
<dbReference type="Pfam" id="PF06338">
    <property type="entry name" value="ComK"/>
    <property type="match status" value="1"/>
</dbReference>
<reference evidence="8 14" key="7">
    <citation type="submission" date="2019-10" db="EMBL/GenBank/DDBJ databases">
        <authorList>
            <person name="Karimi E."/>
        </authorList>
    </citation>
    <scope>NUCLEOTIDE SEQUENCE [LARGE SCALE GENOMIC DNA]</scope>
    <source>
        <strain evidence="8">Bacillus sp. 71</strain>
    </source>
</reference>
<keyword evidence="15" id="KW-1185">Reference proteome</keyword>
<accession>A0A653WJ49</accession>
<reference evidence="7 13" key="6">
    <citation type="submission" date="2018-08" db="EMBL/GenBank/DDBJ databases">
        <title>Freshwater and sediment microbial communities from various areas in North America, analyzing microbe dynamics in response to fracking.</title>
        <authorList>
            <person name="Lamendella R."/>
        </authorList>
    </citation>
    <scope>NUCLEOTIDE SEQUENCE [LARGE SCALE GENOMIC DNA]</scope>
    <source>
        <strain evidence="7 13">DB-1</strain>
    </source>
</reference>
<evidence type="ECO:0000313" key="9">
    <source>
        <dbReference type="Proteomes" id="UP000006976"/>
    </source>
</evidence>
<dbReference type="KEGG" id="bmyo:BG05_4760"/>
<dbReference type="Proteomes" id="UP000437562">
    <property type="component" value="Unassembled WGS sequence"/>
</dbReference>
<evidence type="ECO:0000313" key="7">
    <source>
        <dbReference type="EMBL" id="REF38407.1"/>
    </source>
</evidence>
<proteinExistence type="predicted"/>
<dbReference type="EMBL" id="LRPH01000030">
    <property type="protein sequence ID" value="KWU66409.1"/>
    <property type="molecule type" value="Genomic_DNA"/>
</dbReference>
<dbReference type="Proteomes" id="UP000006976">
    <property type="component" value="Unassembled WGS sequence"/>
</dbReference>
<evidence type="ECO:0000313" key="11">
    <source>
        <dbReference type="Proteomes" id="UP000194131"/>
    </source>
</evidence>
<dbReference type="AlphaFoldDB" id="A0A084J4N2"/>
<dbReference type="Proteomes" id="UP000236165">
    <property type="component" value="Unassembled WGS sequence"/>
</dbReference>
<accession>J8IC75</accession>
<evidence type="ECO:0000313" key="3">
    <source>
        <dbReference type="EMBL" id="KWU66409.1"/>
    </source>
</evidence>
<dbReference type="Proteomes" id="UP000256530">
    <property type="component" value="Unassembled WGS sequence"/>
</dbReference>
<accession>A0A084J4N2</accession>
<dbReference type="PIRSF" id="PIRSF011560">
    <property type="entry name" value="ComK"/>
    <property type="match status" value="1"/>
</dbReference>
<protein>
    <submittedName>
        <fullName evidence="3 8">Competence protein</fullName>
    </submittedName>
    <submittedName>
        <fullName evidence="5">Competence transcription factor</fullName>
    </submittedName>
</protein>
<dbReference type="GO" id="GO:0030420">
    <property type="term" value="P:establishment of competence for transformation"/>
    <property type="evidence" value="ECO:0007669"/>
    <property type="project" value="InterPro"/>
</dbReference>
<dbReference type="PATRIC" id="fig|1405.14.peg.2200"/>
<accession>C2PSM0</accession>
<reference evidence="10" key="3">
    <citation type="submission" date="2016-01" db="EMBL/GenBank/DDBJ databases">
        <authorList>
            <person name="McClelland M."/>
            <person name="Jain A."/>
            <person name="Saraogi P."/>
            <person name="Mendelson R."/>
            <person name="Westerman R."/>
            <person name="SanMiguel P."/>
            <person name="Csonka L."/>
        </authorList>
    </citation>
    <scope>NUCLEOTIDE SEQUENCE [LARGE SCALE GENOMIC DNA]</scope>
    <source>
        <strain evidence="10">PE8-15</strain>
    </source>
</reference>
<dbReference type="Proteomes" id="UP000596196">
    <property type="component" value="Chromosome"/>
</dbReference>
<gene>
    <name evidence="5" type="primary">comK</name>
    <name evidence="3" type="ORF">AWW70_07920</name>
    <name evidence="8" type="ORF">BACI71_30187</name>
    <name evidence="5" type="ORF">BACWE_11470</name>
    <name evidence="7" type="ORF">DET55_10829</name>
    <name evidence="6" type="ORF">I6G81_06290</name>
    <name evidence="2" type="ORF">III_04232</name>
    <name evidence="4" type="ORF">S3E15_00883</name>
</gene>
<evidence type="ECO:0000313" key="14">
    <source>
        <dbReference type="Proteomes" id="UP000437562"/>
    </source>
</evidence>
<reference evidence="2 9" key="1">
    <citation type="submission" date="2012-04" db="EMBL/GenBank/DDBJ databases">
        <title>The Genome Sequence of Bacillus cereus VD078.</title>
        <authorList>
            <consortium name="The Broad Institute Genome Sequencing Platform"/>
            <consortium name="The Broad Institute Genome Sequencing Center for Infectious Disease"/>
            <person name="Feldgarden M."/>
            <person name="Van der Auwera G.A."/>
            <person name="Mahillon J."/>
            <person name="Duprez V."/>
            <person name="Timmery S."/>
            <person name="Mattelet C."/>
            <person name="Dierick K."/>
            <person name="Sun M."/>
            <person name="Yu Z."/>
            <person name="Zhu L."/>
            <person name="Hu X."/>
            <person name="Shank E.B."/>
            <person name="Swiecicka I."/>
            <person name="Hansen B.M."/>
            <person name="Andrup L."/>
            <person name="Young S.K."/>
            <person name="Zeng Q."/>
            <person name="Gargeya S."/>
            <person name="Fitzgerald M."/>
            <person name="Haas B."/>
            <person name="Abouelleil A."/>
            <person name="Alvarado L."/>
            <person name="Arachchi H.M."/>
            <person name="Berlin A."/>
            <person name="Chapman S.B."/>
            <person name="Goldberg J."/>
            <person name="Griggs A."/>
            <person name="Gujja S."/>
            <person name="Hansen M."/>
            <person name="Howarth C."/>
            <person name="Imamovic A."/>
            <person name="Larimer J."/>
            <person name="McCowen C."/>
            <person name="Montmayeur A."/>
            <person name="Murphy C."/>
            <person name="Neiman D."/>
            <person name="Pearson M."/>
            <person name="Priest M."/>
            <person name="Roberts A."/>
            <person name="Saif S."/>
            <person name="Shea T."/>
            <person name="Sisk P."/>
            <person name="Sykes S."/>
            <person name="Wortman J."/>
            <person name="Nusbaum C."/>
            <person name="Birren B."/>
        </authorList>
    </citation>
    <scope>NUCLEOTIDE SEQUENCE [LARGE SCALE GENOMIC DNA]</scope>
    <source>
        <strain evidence="2 9">VD078</strain>
    </source>
</reference>
<evidence type="ECO:0000313" key="10">
    <source>
        <dbReference type="Proteomes" id="UP000065797"/>
    </source>
</evidence>
<dbReference type="EMBL" id="QTTY01000008">
    <property type="protein sequence ID" value="REF38407.1"/>
    <property type="molecule type" value="Genomic_DNA"/>
</dbReference>